<dbReference type="Gene3D" id="2.70.170.10">
    <property type="entry name" value="Neurotransmitter-gated ion-channel ligand-binding domain"/>
    <property type="match status" value="1"/>
</dbReference>
<dbReference type="SUPFAM" id="SSF90112">
    <property type="entry name" value="Neurotransmitter-gated ion-channel transmembrane pore"/>
    <property type="match status" value="1"/>
</dbReference>
<dbReference type="OrthoDB" id="410315at2759"/>
<feature type="transmembrane region" description="Helical" evidence="5">
    <location>
        <begin position="104"/>
        <end position="126"/>
    </location>
</feature>
<organism evidence="8 9">
    <name type="scientific">Elysia chlorotica</name>
    <name type="common">Eastern emerald elysia</name>
    <name type="synonym">Sea slug</name>
    <dbReference type="NCBI Taxonomy" id="188477"/>
    <lineage>
        <taxon>Eukaryota</taxon>
        <taxon>Metazoa</taxon>
        <taxon>Spiralia</taxon>
        <taxon>Lophotrochozoa</taxon>
        <taxon>Mollusca</taxon>
        <taxon>Gastropoda</taxon>
        <taxon>Heterobranchia</taxon>
        <taxon>Euthyneura</taxon>
        <taxon>Panpulmonata</taxon>
        <taxon>Sacoglossa</taxon>
        <taxon>Placobranchoidea</taxon>
        <taxon>Plakobranchidae</taxon>
        <taxon>Elysia</taxon>
    </lineage>
</organism>
<feature type="transmembrane region" description="Helical" evidence="5">
    <location>
        <begin position="167"/>
        <end position="189"/>
    </location>
</feature>
<evidence type="ECO:0000259" key="6">
    <source>
        <dbReference type="Pfam" id="PF02931"/>
    </source>
</evidence>
<evidence type="ECO:0000313" key="9">
    <source>
        <dbReference type="Proteomes" id="UP000271974"/>
    </source>
</evidence>
<comment type="caution">
    <text evidence="8">The sequence shown here is derived from an EMBL/GenBank/DDBJ whole genome shotgun (WGS) entry which is preliminary data.</text>
</comment>
<evidence type="ECO:0000259" key="7">
    <source>
        <dbReference type="Pfam" id="PF02932"/>
    </source>
</evidence>
<gene>
    <name evidence="8" type="ORF">EGW08_015050</name>
</gene>
<dbReference type="GO" id="GO:0004888">
    <property type="term" value="F:transmembrane signaling receptor activity"/>
    <property type="evidence" value="ECO:0007669"/>
    <property type="project" value="InterPro"/>
</dbReference>
<keyword evidence="9" id="KW-1185">Reference proteome</keyword>
<keyword evidence="2 5" id="KW-0812">Transmembrane</keyword>
<dbReference type="PROSITE" id="PS00236">
    <property type="entry name" value="NEUROTR_ION_CHANNEL"/>
    <property type="match status" value="1"/>
</dbReference>
<dbReference type="PANTHER" id="PTHR18945">
    <property type="entry name" value="NEUROTRANSMITTER GATED ION CHANNEL"/>
    <property type="match status" value="1"/>
</dbReference>
<reference evidence="8 9" key="1">
    <citation type="submission" date="2019-01" db="EMBL/GenBank/DDBJ databases">
        <title>A draft genome assembly of the solar-powered sea slug Elysia chlorotica.</title>
        <authorList>
            <person name="Cai H."/>
            <person name="Li Q."/>
            <person name="Fang X."/>
            <person name="Li J."/>
            <person name="Curtis N.E."/>
            <person name="Altenburger A."/>
            <person name="Shibata T."/>
            <person name="Feng M."/>
            <person name="Maeda T."/>
            <person name="Schwartz J.A."/>
            <person name="Shigenobu S."/>
            <person name="Lundholm N."/>
            <person name="Nishiyama T."/>
            <person name="Yang H."/>
            <person name="Hasebe M."/>
            <person name="Li S."/>
            <person name="Pierce S.K."/>
            <person name="Wang J."/>
        </authorList>
    </citation>
    <scope>NUCLEOTIDE SEQUENCE [LARGE SCALE GENOMIC DNA]</scope>
    <source>
        <strain evidence="8">EC2010</strain>
        <tissue evidence="8">Whole organism of an adult</tissue>
    </source>
</reference>
<dbReference type="InterPro" id="IPR018000">
    <property type="entry name" value="Neurotransmitter_ion_chnl_CS"/>
</dbReference>
<evidence type="ECO:0000256" key="3">
    <source>
        <dbReference type="ARBA" id="ARBA00022989"/>
    </source>
</evidence>
<evidence type="ECO:0000256" key="4">
    <source>
        <dbReference type="ARBA" id="ARBA00023136"/>
    </source>
</evidence>
<name>A0A3S1B0U1_ELYCH</name>
<sequence length="344" mass="38450">MLTLYSTCPMDLRNFPYDEQSCSMVFGSWMYTSWEMNVTFIANQTEMDVVLNEEDSSYLSHQHPQWELVDNRARARLSLKKYECCQQPFTLITITTKLRRRPQFYRYLTVVPAAVMGLLVPVIYLVPSSSGDKTTFGLLLLLCLVGLMGILQQAIPFNHGSLPRICSFYLGTMILTCISVVASVITANISVRGGRRKPLPAWLHSIFLGRRSLRRILCIGDYGPVNNLYASYASSDVHIHSGRVRTEETLQDLEGREGLGAGGGGGLDQPLQGFCNGGGGVGEEGQNPDLLPLIRYGKFIVGKMAADATYRNINQEWEELSRVIDRCLFVAFFILYIFTASSLL</sequence>
<dbReference type="Proteomes" id="UP000271974">
    <property type="component" value="Unassembled WGS sequence"/>
</dbReference>
<dbReference type="STRING" id="188477.A0A3S1B0U1"/>
<comment type="subcellular location">
    <subcellularLocation>
        <location evidence="1">Membrane</location>
        <topology evidence="1">Multi-pass membrane protein</topology>
    </subcellularLocation>
</comment>
<dbReference type="EMBL" id="RQTK01000602">
    <property type="protein sequence ID" value="RUS77183.1"/>
    <property type="molecule type" value="Genomic_DNA"/>
</dbReference>
<protein>
    <recommendedName>
        <fullName evidence="10">Neurotransmitter-gated ion-channel ligand-binding domain-containing protein</fullName>
    </recommendedName>
</protein>
<evidence type="ECO:0000256" key="2">
    <source>
        <dbReference type="ARBA" id="ARBA00022692"/>
    </source>
</evidence>
<evidence type="ECO:0008006" key="10">
    <source>
        <dbReference type="Google" id="ProtNLM"/>
    </source>
</evidence>
<dbReference type="GO" id="GO:0005230">
    <property type="term" value="F:extracellular ligand-gated monoatomic ion channel activity"/>
    <property type="evidence" value="ECO:0007669"/>
    <property type="project" value="InterPro"/>
</dbReference>
<feature type="transmembrane region" description="Helical" evidence="5">
    <location>
        <begin position="138"/>
        <end position="155"/>
    </location>
</feature>
<accession>A0A3S1B0U1</accession>
<dbReference type="InterPro" id="IPR006202">
    <property type="entry name" value="Neur_chan_lig-bd"/>
</dbReference>
<dbReference type="Pfam" id="PF02931">
    <property type="entry name" value="Neur_chan_LBD"/>
    <property type="match status" value="1"/>
</dbReference>
<evidence type="ECO:0000256" key="5">
    <source>
        <dbReference type="SAM" id="Phobius"/>
    </source>
</evidence>
<feature type="domain" description="Neurotransmitter-gated ion-channel ligand-binding" evidence="6">
    <location>
        <begin position="3"/>
        <end position="102"/>
    </location>
</feature>
<dbReference type="Gene3D" id="1.20.58.390">
    <property type="entry name" value="Neurotransmitter-gated ion-channel transmembrane domain"/>
    <property type="match status" value="1"/>
</dbReference>
<dbReference type="InterPro" id="IPR036734">
    <property type="entry name" value="Neur_chan_lig-bd_sf"/>
</dbReference>
<keyword evidence="3 5" id="KW-1133">Transmembrane helix</keyword>
<dbReference type="InterPro" id="IPR006201">
    <property type="entry name" value="Neur_channel"/>
</dbReference>
<dbReference type="GO" id="GO:0016020">
    <property type="term" value="C:membrane"/>
    <property type="evidence" value="ECO:0007669"/>
    <property type="project" value="UniProtKB-SubCell"/>
</dbReference>
<proteinExistence type="predicted"/>
<evidence type="ECO:0000313" key="8">
    <source>
        <dbReference type="EMBL" id="RUS77183.1"/>
    </source>
</evidence>
<dbReference type="SUPFAM" id="SSF63712">
    <property type="entry name" value="Nicotinic receptor ligand binding domain-like"/>
    <property type="match status" value="1"/>
</dbReference>
<feature type="domain" description="Neurotransmitter-gated ion-channel transmembrane" evidence="7">
    <location>
        <begin position="109"/>
        <end position="339"/>
    </location>
</feature>
<dbReference type="InterPro" id="IPR036719">
    <property type="entry name" value="Neuro-gated_channel_TM_sf"/>
</dbReference>
<dbReference type="InterPro" id="IPR006029">
    <property type="entry name" value="Neurotrans-gated_channel_TM"/>
</dbReference>
<evidence type="ECO:0000256" key="1">
    <source>
        <dbReference type="ARBA" id="ARBA00004141"/>
    </source>
</evidence>
<dbReference type="InterPro" id="IPR038050">
    <property type="entry name" value="Neuro_actylchol_rec"/>
</dbReference>
<dbReference type="AlphaFoldDB" id="A0A3S1B0U1"/>
<keyword evidence="4 5" id="KW-0472">Membrane</keyword>
<dbReference type="Pfam" id="PF02932">
    <property type="entry name" value="Neur_chan_memb"/>
    <property type="match status" value="1"/>
</dbReference>